<gene>
    <name evidence="2" type="ORF">C6P64_01645</name>
</gene>
<keyword evidence="3" id="KW-1185">Reference proteome</keyword>
<dbReference type="InterPro" id="IPR036291">
    <property type="entry name" value="NAD(P)-bd_dom_sf"/>
</dbReference>
<name>A0A2S9K8R7_9BURK</name>
<dbReference type="InterPro" id="IPR051207">
    <property type="entry name" value="ComplexI_NDUFA9_subunit"/>
</dbReference>
<dbReference type="AlphaFoldDB" id="A0A2S9K8R7"/>
<dbReference type="EMBL" id="PVLQ01000008">
    <property type="protein sequence ID" value="PRD66863.1"/>
    <property type="molecule type" value="Genomic_DNA"/>
</dbReference>
<feature type="domain" description="NAD-dependent epimerase/dehydratase" evidence="1">
    <location>
        <begin position="4"/>
        <end position="206"/>
    </location>
</feature>
<proteinExistence type="predicted"/>
<dbReference type="SUPFAM" id="SSF51735">
    <property type="entry name" value="NAD(P)-binding Rossmann-fold domains"/>
    <property type="match status" value="1"/>
</dbReference>
<dbReference type="Proteomes" id="UP000238589">
    <property type="component" value="Unassembled WGS sequence"/>
</dbReference>
<comment type="caution">
    <text evidence="2">The sequence shown here is derived from an EMBL/GenBank/DDBJ whole genome shotgun (WGS) entry which is preliminary data.</text>
</comment>
<evidence type="ECO:0000313" key="3">
    <source>
        <dbReference type="Proteomes" id="UP000238589"/>
    </source>
</evidence>
<dbReference type="RefSeq" id="WP_105746846.1">
    <property type="nucleotide sequence ID" value="NZ_PVLQ01000008.1"/>
</dbReference>
<dbReference type="Pfam" id="PF01370">
    <property type="entry name" value="Epimerase"/>
    <property type="match status" value="1"/>
</dbReference>
<dbReference type="PANTHER" id="PTHR12126:SF11">
    <property type="entry name" value="NADH DEHYDROGENASE [UBIQUINONE] 1 ALPHA SUBCOMPLEX SUBUNIT 9, MITOCHONDRIAL"/>
    <property type="match status" value="1"/>
</dbReference>
<evidence type="ECO:0000313" key="2">
    <source>
        <dbReference type="EMBL" id="PRD66863.1"/>
    </source>
</evidence>
<protein>
    <submittedName>
        <fullName evidence="2">NAD-dependent dehydratase</fullName>
    </submittedName>
</protein>
<evidence type="ECO:0000259" key="1">
    <source>
        <dbReference type="Pfam" id="PF01370"/>
    </source>
</evidence>
<sequence>MNNILLLGGTGFVGRQICEQLVRAGLRVTVPTRREVNARAVQPLPGVTVLEADVHDEAELARLLPGHDAVVNLVGVLHGNQQRFERAHVELPRKLARAMQAAGIRRLVHVSALGASADGPSLYQRSKAAGEAALREAGLELTLLRPSVIFGAGDSFLTLFARLQAVVPVMLLPGADARLQPVWVGDVARAVVHCLQQPATIGQTYELAGPRAYPLRELVQIAGRLSGHPRPVIGMPRAFGYLQALLLQSLPGEPLMSTDNFASLKVDNVASGKLPGLAELGISAEALEPVVASYLELQGRADPLLAMRQRYTRG</sequence>
<dbReference type="Gene3D" id="3.40.50.720">
    <property type="entry name" value="NAD(P)-binding Rossmann-like Domain"/>
    <property type="match status" value="1"/>
</dbReference>
<organism evidence="2 3">
    <name type="scientific">Malikia granosa</name>
    <dbReference type="NCBI Taxonomy" id="263067"/>
    <lineage>
        <taxon>Bacteria</taxon>
        <taxon>Pseudomonadati</taxon>
        <taxon>Pseudomonadota</taxon>
        <taxon>Betaproteobacteria</taxon>
        <taxon>Burkholderiales</taxon>
        <taxon>Comamonadaceae</taxon>
        <taxon>Malikia</taxon>
    </lineage>
</organism>
<dbReference type="GO" id="GO:0044877">
    <property type="term" value="F:protein-containing complex binding"/>
    <property type="evidence" value="ECO:0007669"/>
    <property type="project" value="TreeGrafter"/>
</dbReference>
<dbReference type="CDD" id="cd05271">
    <property type="entry name" value="NDUFA9_like_SDR_a"/>
    <property type="match status" value="1"/>
</dbReference>
<reference evidence="2 3" key="1">
    <citation type="submission" date="2018-03" db="EMBL/GenBank/DDBJ databases">
        <title>Comparative genomics illustrates the genes involved in a hyperalkaliphilic mechanisms of Serpentinomonas isolated from highly-alkaline calcium-rich serpentinized springs.</title>
        <authorList>
            <person name="Suzuki S."/>
            <person name="Ishii S."/>
            <person name="Walworth N."/>
            <person name="Bird L."/>
            <person name="Kuenen J.G."/>
            <person name="Nealson K.H."/>
        </authorList>
    </citation>
    <scope>NUCLEOTIDE SEQUENCE [LARGE SCALE GENOMIC DNA]</scope>
    <source>
        <strain evidence="2 3">P1</strain>
    </source>
</reference>
<accession>A0A2S9K8R7</accession>
<dbReference type="InterPro" id="IPR001509">
    <property type="entry name" value="Epimerase_deHydtase"/>
</dbReference>
<dbReference type="OrthoDB" id="5292533at2"/>
<dbReference type="PANTHER" id="PTHR12126">
    <property type="entry name" value="NADH-UBIQUINONE OXIDOREDUCTASE 39 KDA SUBUNIT-RELATED"/>
    <property type="match status" value="1"/>
</dbReference>